<name>A0A0D7AR84_9AGAR</name>
<accession>A0A0D7AR84</accession>
<gene>
    <name evidence="2" type="ORF">CYLTODRAFT_265741</name>
</gene>
<reference evidence="2 3" key="1">
    <citation type="journal article" date="2015" name="Fungal Genet. Biol.">
        <title>Evolution of novel wood decay mechanisms in Agaricales revealed by the genome sequences of Fistulina hepatica and Cylindrobasidium torrendii.</title>
        <authorList>
            <person name="Floudas D."/>
            <person name="Held B.W."/>
            <person name="Riley R."/>
            <person name="Nagy L.G."/>
            <person name="Koehler G."/>
            <person name="Ransdell A.S."/>
            <person name="Younus H."/>
            <person name="Chow J."/>
            <person name="Chiniquy J."/>
            <person name="Lipzen A."/>
            <person name="Tritt A."/>
            <person name="Sun H."/>
            <person name="Haridas S."/>
            <person name="LaButti K."/>
            <person name="Ohm R.A."/>
            <person name="Kues U."/>
            <person name="Blanchette R.A."/>
            <person name="Grigoriev I.V."/>
            <person name="Minto R.E."/>
            <person name="Hibbett D.S."/>
        </authorList>
    </citation>
    <scope>NUCLEOTIDE SEQUENCE [LARGE SCALE GENOMIC DNA]</scope>
    <source>
        <strain evidence="2 3">FP15055 ss-10</strain>
    </source>
</reference>
<dbReference type="EMBL" id="KN881194">
    <property type="protein sequence ID" value="KIY60863.1"/>
    <property type="molecule type" value="Genomic_DNA"/>
</dbReference>
<sequence length="228" mass="26353">MCTTRSPSSTSPHRSHQQWANIRTRVFPRWQLLRSSEPVVHQHSIQRPTRIIPNGPISTSLPSTIHYRSPMNIPRLAVIYLWLALSSCQCYWTPVQPEDQESFPPHVDIEDVVGRNNIRAREALRNRPGFPSQDVQKATGCHQGSSMEYRSILEAFQQNEGPLELTRRQKMFVWDDELVLNEDDVDEDNEPPTPTSPLAPSIHSIPFHHGEHTAQMLMHFHRLECMRL</sequence>
<dbReference type="Proteomes" id="UP000054007">
    <property type="component" value="Unassembled WGS sequence"/>
</dbReference>
<dbReference type="AlphaFoldDB" id="A0A0D7AR84"/>
<protein>
    <submittedName>
        <fullName evidence="2">Uncharacterized protein</fullName>
    </submittedName>
</protein>
<organism evidence="2 3">
    <name type="scientific">Cylindrobasidium torrendii FP15055 ss-10</name>
    <dbReference type="NCBI Taxonomy" id="1314674"/>
    <lineage>
        <taxon>Eukaryota</taxon>
        <taxon>Fungi</taxon>
        <taxon>Dikarya</taxon>
        <taxon>Basidiomycota</taxon>
        <taxon>Agaricomycotina</taxon>
        <taxon>Agaricomycetes</taxon>
        <taxon>Agaricomycetidae</taxon>
        <taxon>Agaricales</taxon>
        <taxon>Marasmiineae</taxon>
        <taxon>Physalacriaceae</taxon>
        <taxon>Cylindrobasidium</taxon>
    </lineage>
</organism>
<keyword evidence="3" id="KW-1185">Reference proteome</keyword>
<evidence type="ECO:0000313" key="2">
    <source>
        <dbReference type="EMBL" id="KIY60863.1"/>
    </source>
</evidence>
<feature type="region of interest" description="Disordered" evidence="1">
    <location>
        <begin position="182"/>
        <end position="201"/>
    </location>
</feature>
<evidence type="ECO:0000256" key="1">
    <source>
        <dbReference type="SAM" id="MobiDB-lite"/>
    </source>
</evidence>
<evidence type="ECO:0000313" key="3">
    <source>
        <dbReference type="Proteomes" id="UP000054007"/>
    </source>
</evidence>
<proteinExistence type="predicted"/>